<dbReference type="AlphaFoldDB" id="V4B726"/>
<dbReference type="KEGG" id="lgi:LOTGIDRAFT_236297"/>
<evidence type="ECO:0000313" key="2">
    <source>
        <dbReference type="EMBL" id="ESO84329.1"/>
    </source>
</evidence>
<dbReference type="OMA" id="ESRYIGY"/>
<keyword evidence="1" id="KW-0732">Signal</keyword>
<dbReference type="InterPro" id="IPR013320">
    <property type="entry name" value="ConA-like_dom_sf"/>
</dbReference>
<reference evidence="2 3" key="1">
    <citation type="journal article" date="2013" name="Nature">
        <title>Insights into bilaterian evolution from three spiralian genomes.</title>
        <authorList>
            <person name="Simakov O."/>
            <person name="Marletaz F."/>
            <person name="Cho S.J."/>
            <person name="Edsinger-Gonzales E."/>
            <person name="Havlak P."/>
            <person name="Hellsten U."/>
            <person name="Kuo D.H."/>
            <person name="Larsson T."/>
            <person name="Lv J."/>
            <person name="Arendt D."/>
            <person name="Savage R."/>
            <person name="Osoegawa K."/>
            <person name="de Jong P."/>
            <person name="Grimwood J."/>
            <person name="Chapman J.A."/>
            <person name="Shapiro H."/>
            <person name="Aerts A."/>
            <person name="Otillar R.P."/>
            <person name="Terry A.Y."/>
            <person name="Boore J.L."/>
            <person name="Grigoriev I.V."/>
            <person name="Lindberg D.R."/>
            <person name="Seaver E.C."/>
            <person name="Weisblat D.A."/>
            <person name="Putnam N.H."/>
            <person name="Rokhsar D.S."/>
        </authorList>
    </citation>
    <scope>NUCLEOTIDE SEQUENCE [LARGE SCALE GENOMIC DNA]</scope>
</reference>
<dbReference type="RefSeq" id="XP_009064940.1">
    <property type="nucleotide sequence ID" value="XM_009066692.1"/>
</dbReference>
<organism evidence="2 3">
    <name type="scientific">Lottia gigantea</name>
    <name type="common">Giant owl limpet</name>
    <dbReference type="NCBI Taxonomy" id="225164"/>
    <lineage>
        <taxon>Eukaryota</taxon>
        <taxon>Metazoa</taxon>
        <taxon>Spiralia</taxon>
        <taxon>Lophotrochozoa</taxon>
        <taxon>Mollusca</taxon>
        <taxon>Gastropoda</taxon>
        <taxon>Patellogastropoda</taxon>
        <taxon>Lottioidea</taxon>
        <taxon>Lottiidae</taxon>
        <taxon>Lottia</taxon>
    </lineage>
</organism>
<evidence type="ECO:0000313" key="3">
    <source>
        <dbReference type="Proteomes" id="UP000030746"/>
    </source>
</evidence>
<gene>
    <name evidence="2" type="ORF">LOTGIDRAFT_236297</name>
</gene>
<dbReference type="Gene3D" id="2.60.120.200">
    <property type="match status" value="1"/>
</dbReference>
<sequence length="413" mass="47066">MSAIRYSILVLLVVWSVSAYPAYTKNDRQLKMDMRAEMNNINRITTITPLVEKKVNKNNAVNCSTTHRTHKTDRNKFQVYYNKAWFDQVCQTGLMWNQTACRCEYSKGDAAPLRCPDYRDHGKNSSKYEQLVNRKWVVRDCNLAVSGLIWNQTMCRCVWGPDSEENPVVYSVKSPCDTMFNATFETGLVDHAKSSFIELNPGAILSLRQIQGKTSTRAAYFQDAYLTVWYFAGNEMSDSLNIEFSFKADEKPSTKDNYQIIMSNGCNVTELGYTTPSIAIGFRAADQSFLLAFETTNVRKAIVCTRDLLPYQWHKVSLIYEDGTLLLRVDGQPCIISEEFRGPVQKTSCPMTIGADPLEKESRYVGYLDDMTVSRYCKQFDEADVHIPKKKVPKVPERSDPIENKIDVFSALA</sequence>
<dbReference type="HOGENOM" id="CLU_666129_0_0_1"/>
<dbReference type="EMBL" id="KB203534">
    <property type="protein sequence ID" value="ESO84329.1"/>
    <property type="molecule type" value="Genomic_DNA"/>
</dbReference>
<feature type="signal peptide" evidence="1">
    <location>
        <begin position="1"/>
        <end position="19"/>
    </location>
</feature>
<proteinExistence type="predicted"/>
<dbReference type="GeneID" id="20250105"/>
<dbReference type="SUPFAM" id="SSF49899">
    <property type="entry name" value="Concanavalin A-like lectins/glucanases"/>
    <property type="match status" value="1"/>
</dbReference>
<evidence type="ECO:0000256" key="1">
    <source>
        <dbReference type="SAM" id="SignalP"/>
    </source>
</evidence>
<protein>
    <recommendedName>
        <fullName evidence="4">Laminin G domain-containing protein</fullName>
    </recommendedName>
</protein>
<accession>V4B726</accession>
<dbReference type="Proteomes" id="UP000030746">
    <property type="component" value="Unassembled WGS sequence"/>
</dbReference>
<dbReference type="CTD" id="20250105"/>
<evidence type="ECO:0008006" key="4">
    <source>
        <dbReference type="Google" id="ProtNLM"/>
    </source>
</evidence>
<keyword evidence="3" id="KW-1185">Reference proteome</keyword>
<name>V4B726_LOTGI</name>
<dbReference type="OrthoDB" id="6130857at2759"/>
<dbReference type="Pfam" id="PF13385">
    <property type="entry name" value="Laminin_G_3"/>
    <property type="match status" value="1"/>
</dbReference>
<feature type="chain" id="PRO_5004717279" description="Laminin G domain-containing protein" evidence="1">
    <location>
        <begin position="20"/>
        <end position="413"/>
    </location>
</feature>